<feature type="chain" id="PRO_5041973263" evidence="1">
    <location>
        <begin position="21"/>
        <end position="268"/>
    </location>
</feature>
<sequence>MKSIIFTIISILFLPHEIRSADCTENDISQFSVSSCTCRDSFHDCPTTCPLPGGCGPTPTPKLNTCDVGCTDANIDCNACNLYFGGLCRCIRDRDCFHDGSTDPWTLLHDKTLITTSHRIPGILELGADNRGWQLGQLALKQGEGSTFDHGTLALNSVTSRTEDQVHIHVCDRPSSLLRDYLDKQMPGDFQSLKATDFEGAGFSKQEVRCQAAKTAQFNMAQLVTNYLMSLSPCDNFHVGAGLVNDKSGNTWGCITPHGSAEYLFCMN</sequence>
<dbReference type="Gene3D" id="3.30.428.30">
    <property type="entry name" value="HIT family - CDH-like"/>
    <property type="match status" value="1"/>
</dbReference>
<organism evidence="2 3">
    <name type="scientific">Aspergillus nanangensis</name>
    <dbReference type="NCBI Taxonomy" id="2582783"/>
    <lineage>
        <taxon>Eukaryota</taxon>
        <taxon>Fungi</taxon>
        <taxon>Dikarya</taxon>
        <taxon>Ascomycota</taxon>
        <taxon>Pezizomycotina</taxon>
        <taxon>Eurotiomycetes</taxon>
        <taxon>Eurotiomycetidae</taxon>
        <taxon>Eurotiales</taxon>
        <taxon>Aspergillaceae</taxon>
        <taxon>Aspergillus</taxon>
        <taxon>Aspergillus subgen. Circumdati</taxon>
    </lineage>
</organism>
<feature type="signal peptide" evidence="1">
    <location>
        <begin position="1"/>
        <end position="20"/>
    </location>
</feature>
<dbReference type="AlphaFoldDB" id="A0AAD4CTY2"/>
<evidence type="ECO:0000313" key="3">
    <source>
        <dbReference type="Proteomes" id="UP001194746"/>
    </source>
</evidence>
<keyword evidence="1" id="KW-0732">Signal</keyword>
<reference evidence="2" key="1">
    <citation type="journal article" date="2019" name="Beilstein J. Org. Chem.">
        <title>Nanangenines: drimane sesquiterpenoids as the dominant metabolite cohort of a novel Australian fungus, Aspergillus nanangensis.</title>
        <authorList>
            <person name="Lacey H.J."/>
            <person name="Gilchrist C.L.M."/>
            <person name="Crombie A."/>
            <person name="Kalaitzis J.A."/>
            <person name="Vuong D."/>
            <person name="Rutledge P.J."/>
            <person name="Turner P."/>
            <person name="Pitt J.I."/>
            <person name="Lacey E."/>
            <person name="Chooi Y.H."/>
            <person name="Piggott A.M."/>
        </authorList>
    </citation>
    <scope>NUCLEOTIDE SEQUENCE</scope>
    <source>
        <strain evidence="2">MST-FP2251</strain>
    </source>
</reference>
<evidence type="ECO:0000313" key="2">
    <source>
        <dbReference type="EMBL" id="KAF9891677.1"/>
    </source>
</evidence>
<gene>
    <name evidence="2" type="ORF">FE257_003689</name>
</gene>
<accession>A0AAD4CTY2</accession>
<keyword evidence="3" id="KW-1185">Reference proteome</keyword>
<reference evidence="2" key="2">
    <citation type="submission" date="2020-02" db="EMBL/GenBank/DDBJ databases">
        <authorList>
            <person name="Gilchrist C.L.M."/>
            <person name="Chooi Y.-H."/>
        </authorList>
    </citation>
    <scope>NUCLEOTIDE SEQUENCE</scope>
    <source>
        <strain evidence="2">MST-FP2251</strain>
    </source>
</reference>
<evidence type="ECO:0000256" key="1">
    <source>
        <dbReference type="SAM" id="SignalP"/>
    </source>
</evidence>
<protein>
    <submittedName>
        <fullName evidence="2">Uncharacterized protein</fullName>
    </submittedName>
</protein>
<proteinExistence type="predicted"/>
<dbReference type="InterPro" id="IPR036265">
    <property type="entry name" value="HIT-like_sf"/>
</dbReference>
<dbReference type="EMBL" id="VCAU01000017">
    <property type="protein sequence ID" value="KAF9891677.1"/>
    <property type="molecule type" value="Genomic_DNA"/>
</dbReference>
<dbReference type="Proteomes" id="UP001194746">
    <property type="component" value="Unassembled WGS sequence"/>
</dbReference>
<name>A0AAD4CTY2_ASPNN</name>
<comment type="caution">
    <text evidence="2">The sequence shown here is derived from an EMBL/GenBank/DDBJ whole genome shotgun (WGS) entry which is preliminary data.</text>
</comment>